<feature type="DNA-binding region" description="H-T-H motif" evidence="2">
    <location>
        <begin position="38"/>
        <end position="57"/>
    </location>
</feature>
<reference evidence="4 5" key="1">
    <citation type="submission" date="2014-03" db="EMBL/GenBank/DDBJ databases">
        <title>Genomics of Bifidobacteria.</title>
        <authorList>
            <person name="Ventura M."/>
            <person name="Milani C."/>
            <person name="Lugli G.A."/>
        </authorList>
    </citation>
    <scope>NUCLEOTIDE SEQUENCE [LARGE SCALE GENOMIC DNA]</scope>
    <source>
        <strain evidence="4 5">LMG 11597</strain>
    </source>
</reference>
<evidence type="ECO:0000256" key="2">
    <source>
        <dbReference type="PROSITE-ProRule" id="PRU00335"/>
    </source>
</evidence>
<dbReference type="STRING" id="77635.BISU_1164"/>
<dbReference type="AlphaFoldDB" id="A0A087E8M5"/>
<dbReference type="SUPFAM" id="SSF46689">
    <property type="entry name" value="Homeodomain-like"/>
    <property type="match status" value="1"/>
</dbReference>
<dbReference type="Gene3D" id="1.10.357.10">
    <property type="entry name" value="Tetracycline Repressor, domain 2"/>
    <property type="match status" value="1"/>
</dbReference>
<evidence type="ECO:0000313" key="5">
    <source>
        <dbReference type="Proteomes" id="UP000029055"/>
    </source>
</evidence>
<dbReference type="PROSITE" id="PS50977">
    <property type="entry name" value="HTH_TETR_2"/>
    <property type="match status" value="1"/>
</dbReference>
<organism evidence="4 5">
    <name type="scientific">Bifidobacterium subtile</name>
    <dbReference type="NCBI Taxonomy" id="77635"/>
    <lineage>
        <taxon>Bacteria</taxon>
        <taxon>Bacillati</taxon>
        <taxon>Actinomycetota</taxon>
        <taxon>Actinomycetes</taxon>
        <taxon>Bifidobacteriales</taxon>
        <taxon>Bifidobacteriaceae</taxon>
        <taxon>Bifidobacterium</taxon>
    </lineage>
</organism>
<dbReference type="InterPro" id="IPR050624">
    <property type="entry name" value="HTH-type_Tx_Regulator"/>
</dbReference>
<dbReference type="Pfam" id="PF00440">
    <property type="entry name" value="TetR_N"/>
    <property type="match status" value="1"/>
</dbReference>
<dbReference type="OrthoDB" id="3193022at2"/>
<evidence type="ECO:0000256" key="1">
    <source>
        <dbReference type="ARBA" id="ARBA00023125"/>
    </source>
</evidence>
<dbReference type="PROSITE" id="PS01081">
    <property type="entry name" value="HTH_TETR_1"/>
    <property type="match status" value="1"/>
</dbReference>
<dbReference type="RefSeq" id="WP_024463397.1">
    <property type="nucleotide sequence ID" value="NZ_CP062939.1"/>
</dbReference>
<sequence>MPHTKIRVPVQKRSIEKKHRIVEAASAAFAQSGYFPVTIPQIAKRAGISTGTVYAYFHDKRDILLICMQQFRDERLADFTEQLHQLETTGDLRQTVRDILGILVDAHAQYSRRYHDDLMSLRYIDDEIGRFLNSTIMVLTDAILDIFKAHGYVLRHPKEQSMLASMLVDAVQDELSWPQMPGADYDRETVIEDTADIIISMVKRADSVE</sequence>
<dbReference type="PRINTS" id="PR00455">
    <property type="entry name" value="HTHTETR"/>
</dbReference>
<evidence type="ECO:0000313" key="4">
    <source>
        <dbReference type="EMBL" id="KFJ04126.1"/>
    </source>
</evidence>
<evidence type="ECO:0000259" key="3">
    <source>
        <dbReference type="PROSITE" id="PS50977"/>
    </source>
</evidence>
<dbReference type="PANTHER" id="PTHR43479:SF11">
    <property type="entry name" value="ACREF_ENVCD OPERON REPRESSOR-RELATED"/>
    <property type="match status" value="1"/>
</dbReference>
<dbReference type="InterPro" id="IPR009057">
    <property type="entry name" value="Homeodomain-like_sf"/>
</dbReference>
<feature type="domain" description="HTH tetR-type" evidence="3">
    <location>
        <begin position="15"/>
        <end position="75"/>
    </location>
</feature>
<comment type="caution">
    <text evidence="4">The sequence shown here is derived from an EMBL/GenBank/DDBJ whole genome shotgun (WGS) entry which is preliminary data.</text>
</comment>
<dbReference type="eggNOG" id="COG1309">
    <property type="taxonomic scope" value="Bacteria"/>
</dbReference>
<dbReference type="InterPro" id="IPR023772">
    <property type="entry name" value="DNA-bd_HTH_TetR-type_CS"/>
</dbReference>
<dbReference type="Proteomes" id="UP000029055">
    <property type="component" value="Unassembled WGS sequence"/>
</dbReference>
<proteinExistence type="predicted"/>
<accession>A0A087E8M5</accession>
<dbReference type="InterPro" id="IPR001647">
    <property type="entry name" value="HTH_TetR"/>
</dbReference>
<dbReference type="EMBL" id="JGZR01000005">
    <property type="protein sequence ID" value="KFJ04126.1"/>
    <property type="molecule type" value="Genomic_DNA"/>
</dbReference>
<dbReference type="GO" id="GO:0003677">
    <property type="term" value="F:DNA binding"/>
    <property type="evidence" value="ECO:0007669"/>
    <property type="project" value="UniProtKB-UniRule"/>
</dbReference>
<gene>
    <name evidence="4" type="ORF">BISU_1164</name>
</gene>
<protein>
    <submittedName>
        <fullName evidence="4">Transcriptional regulator, TetR family</fullName>
    </submittedName>
</protein>
<dbReference type="PANTHER" id="PTHR43479">
    <property type="entry name" value="ACREF/ENVCD OPERON REPRESSOR-RELATED"/>
    <property type="match status" value="1"/>
</dbReference>
<keyword evidence="1 2" id="KW-0238">DNA-binding</keyword>
<keyword evidence="5" id="KW-1185">Reference proteome</keyword>
<name>A0A087E8M5_9BIFI</name>
<dbReference type="Gene3D" id="1.10.10.60">
    <property type="entry name" value="Homeodomain-like"/>
    <property type="match status" value="1"/>
</dbReference>